<protein>
    <submittedName>
        <fullName evidence="1">Uncharacterized protein</fullName>
    </submittedName>
</protein>
<proteinExistence type="predicted"/>
<dbReference type="Proteomes" id="UP000812287">
    <property type="component" value="Unassembled WGS sequence"/>
</dbReference>
<gene>
    <name evidence="1" type="ORF">BT62DRAFT_1079630</name>
</gene>
<name>A0A9P7VKN6_9AGAR</name>
<evidence type="ECO:0000313" key="1">
    <source>
        <dbReference type="EMBL" id="KAG7442110.1"/>
    </source>
</evidence>
<dbReference type="EMBL" id="MU250554">
    <property type="protein sequence ID" value="KAG7442110.1"/>
    <property type="molecule type" value="Genomic_DNA"/>
</dbReference>
<accession>A0A9P7VKN6</accession>
<reference evidence="1" key="1">
    <citation type="submission" date="2020-11" db="EMBL/GenBank/DDBJ databases">
        <title>Adaptations for nitrogen fixation in a non-lichenized fungal sporocarp promotes dispersal by wood-feeding termites.</title>
        <authorList>
            <consortium name="DOE Joint Genome Institute"/>
            <person name="Koch R.A."/>
            <person name="Yoon G."/>
            <person name="Arayal U."/>
            <person name="Lail K."/>
            <person name="Amirebrahimi M."/>
            <person name="Labutti K."/>
            <person name="Lipzen A."/>
            <person name="Riley R."/>
            <person name="Barry K."/>
            <person name="Henrissat B."/>
            <person name="Grigoriev I.V."/>
            <person name="Herr J.R."/>
            <person name="Aime M.C."/>
        </authorList>
    </citation>
    <scope>NUCLEOTIDE SEQUENCE</scope>
    <source>
        <strain evidence="1">MCA 3950</strain>
    </source>
</reference>
<sequence length="302" mass="34493">MWPPSSWDVSERGTVIPSLSSVPSRYTPNYFLPRGRRKLLTGVPSMNLKNALLCVESFIQSLQAQALALKDIIGRGIPNMMPDGYVSTDDVNLHLTHGDVQVKFLRRFLRSCIIHLLGCARLSWTEIWKAYPALRRRSYSPRDLPHMLYLDLLPRLARHVFEVLDIVEKIPMYIQYIHGVDAGPAVRPDIRSVPGWRSDLGRWLTHLSISPERDLRIRQGEYVIYSLGSVIVHGRVSRNAAEKVYTRHLEAPKTKERYLGYPGNLTGIFRKLVFAAEILPRTNLVKPPPLSPMVIRRELQAS</sequence>
<organism evidence="1 2">
    <name type="scientific">Guyanagaster necrorhizus</name>
    <dbReference type="NCBI Taxonomy" id="856835"/>
    <lineage>
        <taxon>Eukaryota</taxon>
        <taxon>Fungi</taxon>
        <taxon>Dikarya</taxon>
        <taxon>Basidiomycota</taxon>
        <taxon>Agaricomycotina</taxon>
        <taxon>Agaricomycetes</taxon>
        <taxon>Agaricomycetidae</taxon>
        <taxon>Agaricales</taxon>
        <taxon>Marasmiineae</taxon>
        <taxon>Physalacriaceae</taxon>
        <taxon>Guyanagaster</taxon>
    </lineage>
</organism>
<dbReference type="OrthoDB" id="2971809at2759"/>
<keyword evidence="2" id="KW-1185">Reference proteome</keyword>
<dbReference type="RefSeq" id="XP_043035610.1">
    <property type="nucleotide sequence ID" value="XM_043179509.1"/>
</dbReference>
<dbReference type="GeneID" id="66101803"/>
<comment type="caution">
    <text evidence="1">The sequence shown here is derived from an EMBL/GenBank/DDBJ whole genome shotgun (WGS) entry which is preliminary data.</text>
</comment>
<evidence type="ECO:0000313" key="2">
    <source>
        <dbReference type="Proteomes" id="UP000812287"/>
    </source>
</evidence>
<dbReference type="AlphaFoldDB" id="A0A9P7VKN6"/>